<gene>
    <name evidence="3" type="ORF">HPB51_018812</name>
</gene>
<reference evidence="3" key="2">
    <citation type="submission" date="2021-09" db="EMBL/GenBank/DDBJ databases">
        <authorList>
            <person name="Jia N."/>
            <person name="Wang J."/>
            <person name="Shi W."/>
            <person name="Du L."/>
            <person name="Sun Y."/>
            <person name="Zhan W."/>
            <person name="Jiang J."/>
            <person name="Wang Q."/>
            <person name="Zhang B."/>
            <person name="Ji P."/>
            <person name="Sakyi L.B."/>
            <person name="Cui X."/>
            <person name="Yuan T."/>
            <person name="Jiang B."/>
            <person name="Yang W."/>
            <person name="Lam T.T.-Y."/>
            <person name="Chang Q."/>
            <person name="Ding S."/>
            <person name="Wang X."/>
            <person name="Zhu J."/>
            <person name="Ruan X."/>
            <person name="Zhao L."/>
            <person name="Wei J."/>
            <person name="Que T."/>
            <person name="Du C."/>
            <person name="Cheng J."/>
            <person name="Dai P."/>
            <person name="Han X."/>
            <person name="Huang E."/>
            <person name="Gao Y."/>
            <person name="Liu J."/>
            <person name="Shao H."/>
            <person name="Ye R."/>
            <person name="Li L."/>
            <person name="Wei W."/>
            <person name="Wang X."/>
            <person name="Wang C."/>
            <person name="Huo Q."/>
            <person name="Li W."/>
            <person name="Guo W."/>
            <person name="Chen H."/>
            <person name="Chen S."/>
            <person name="Zhou L."/>
            <person name="Zhou L."/>
            <person name="Ni X."/>
            <person name="Tian J."/>
            <person name="Zhou Y."/>
            <person name="Sheng Y."/>
            <person name="Liu T."/>
            <person name="Pan Y."/>
            <person name="Xia L."/>
            <person name="Li J."/>
            <person name="Zhao F."/>
            <person name="Cao W."/>
        </authorList>
    </citation>
    <scope>NUCLEOTIDE SEQUENCE</scope>
    <source>
        <strain evidence="3">Rmic-2018</strain>
        <tissue evidence="3">Larvae</tissue>
    </source>
</reference>
<keyword evidence="2" id="KW-0677">Repeat</keyword>
<reference evidence="3" key="1">
    <citation type="journal article" date="2020" name="Cell">
        <title>Large-Scale Comparative Analyses of Tick Genomes Elucidate Their Genetic Diversity and Vector Capacities.</title>
        <authorList>
            <consortium name="Tick Genome and Microbiome Consortium (TIGMIC)"/>
            <person name="Jia N."/>
            <person name="Wang J."/>
            <person name="Shi W."/>
            <person name="Du L."/>
            <person name="Sun Y."/>
            <person name="Zhan W."/>
            <person name="Jiang J.F."/>
            <person name="Wang Q."/>
            <person name="Zhang B."/>
            <person name="Ji P."/>
            <person name="Bell-Sakyi L."/>
            <person name="Cui X.M."/>
            <person name="Yuan T.T."/>
            <person name="Jiang B.G."/>
            <person name="Yang W.F."/>
            <person name="Lam T.T."/>
            <person name="Chang Q.C."/>
            <person name="Ding S.J."/>
            <person name="Wang X.J."/>
            <person name="Zhu J.G."/>
            <person name="Ruan X.D."/>
            <person name="Zhao L."/>
            <person name="Wei J.T."/>
            <person name="Ye R.Z."/>
            <person name="Que T.C."/>
            <person name="Du C.H."/>
            <person name="Zhou Y.H."/>
            <person name="Cheng J.X."/>
            <person name="Dai P.F."/>
            <person name="Guo W.B."/>
            <person name="Han X.H."/>
            <person name="Huang E.J."/>
            <person name="Li L.F."/>
            <person name="Wei W."/>
            <person name="Gao Y.C."/>
            <person name="Liu J.Z."/>
            <person name="Shao H.Z."/>
            <person name="Wang X."/>
            <person name="Wang C.C."/>
            <person name="Yang T.C."/>
            <person name="Huo Q.B."/>
            <person name="Li W."/>
            <person name="Chen H.Y."/>
            <person name="Chen S.E."/>
            <person name="Zhou L.G."/>
            <person name="Ni X.B."/>
            <person name="Tian J.H."/>
            <person name="Sheng Y."/>
            <person name="Liu T."/>
            <person name="Pan Y.S."/>
            <person name="Xia L.Y."/>
            <person name="Li J."/>
            <person name="Zhao F."/>
            <person name="Cao W.C."/>
        </authorList>
    </citation>
    <scope>NUCLEOTIDE SEQUENCE</scope>
    <source>
        <strain evidence="3">Rmic-2018</strain>
    </source>
</reference>
<organism evidence="3 4">
    <name type="scientific">Rhipicephalus microplus</name>
    <name type="common">Cattle tick</name>
    <name type="synonym">Boophilus microplus</name>
    <dbReference type="NCBI Taxonomy" id="6941"/>
    <lineage>
        <taxon>Eukaryota</taxon>
        <taxon>Metazoa</taxon>
        <taxon>Ecdysozoa</taxon>
        <taxon>Arthropoda</taxon>
        <taxon>Chelicerata</taxon>
        <taxon>Arachnida</taxon>
        <taxon>Acari</taxon>
        <taxon>Parasitiformes</taxon>
        <taxon>Ixodida</taxon>
        <taxon>Ixodoidea</taxon>
        <taxon>Ixodidae</taxon>
        <taxon>Rhipicephalinae</taxon>
        <taxon>Rhipicephalus</taxon>
        <taxon>Boophilus</taxon>
    </lineage>
</organism>
<dbReference type="InterPro" id="IPR015915">
    <property type="entry name" value="Kelch-typ_b-propeller"/>
</dbReference>
<dbReference type="PANTHER" id="PTHR46344">
    <property type="entry name" value="OS02G0202900 PROTEIN"/>
    <property type="match status" value="1"/>
</dbReference>
<dbReference type="PRINTS" id="PR00501">
    <property type="entry name" value="KELCHREPEAT"/>
</dbReference>
<dbReference type="Gene3D" id="2.120.10.80">
    <property type="entry name" value="Kelch-type beta propeller"/>
    <property type="match status" value="1"/>
</dbReference>
<name>A0A9J6DAW6_RHIMP</name>
<sequence>MDSIVCQNSHSFSIPQVYIVGGVTGQQVLNTAEFYDPKVDVWTYIRAMTVPRSGARVINYQDNVYVLGGFNGTNWLSSGEKYDPRREHWLELPSMLTPRSHFAVAVLDDLLFAIGGYNGLFARN</sequence>
<comment type="caution">
    <text evidence="3">The sequence shown here is derived from an EMBL/GenBank/DDBJ whole genome shotgun (WGS) entry which is preliminary data.</text>
</comment>
<dbReference type="AlphaFoldDB" id="A0A9J6DAW6"/>
<evidence type="ECO:0000256" key="1">
    <source>
        <dbReference type="ARBA" id="ARBA00022441"/>
    </source>
</evidence>
<dbReference type="Pfam" id="PF01344">
    <property type="entry name" value="Kelch_1"/>
    <property type="match status" value="3"/>
</dbReference>
<dbReference type="VEuPathDB" id="VectorBase:LOC119181860"/>
<dbReference type="InterPro" id="IPR006652">
    <property type="entry name" value="Kelch_1"/>
</dbReference>
<keyword evidence="1" id="KW-0880">Kelch repeat</keyword>
<evidence type="ECO:0000313" key="3">
    <source>
        <dbReference type="EMBL" id="KAH8019300.1"/>
    </source>
</evidence>
<dbReference type="Proteomes" id="UP000821866">
    <property type="component" value="Chromosome 8"/>
</dbReference>
<dbReference type="SMART" id="SM00612">
    <property type="entry name" value="Kelch"/>
    <property type="match status" value="2"/>
</dbReference>
<proteinExistence type="predicted"/>
<accession>A0A9J6DAW6</accession>
<keyword evidence="4" id="KW-1185">Reference proteome</keyword>
<dbReference type="PANTHER" id="PTHR46344:SF16">
    <property type="entry name" value="KELCH MOTIF FAMILY PROTEIN, EXPRESSED"/>
    <property type="match status" value="1"/>
</dbReference>
<protein>
    <submittedName>
        <fullName evidence="3">Uncharacterized protein</fullName>
    </submittedName>
</protein>
<evidence type="ECO:0000256" key="2">
    <source>
        <dbReference type="ARBA" id="ARBA00022737"/>
    </source>
</evidence>
<dbReference type="SUPFAM" id="SSF117281">
    <property type="entry name" value="Kelch motif"/>
    <property type="match status" value="1"/>
</dbReference>
<dbReference type="EMBL" id="JABSTU010000010">
    <property type="protein sequence ID" value="KAH8019300.1"/>
    <property type="molecule type" value="Genomic_DNA"/>
</dbReference>
<evidence type="ECO:0000313" key="4">
    <source>
        <dbReference type="Proteomes" id="UP000821866"/>
    </source>
</evidence>